<evidence type="ECO:0000313" key="2">
    <source>
        <dbReference type="EMBL" id="EER01221.1"/>
    </source>
</evidence>
<feature type="chain" id="PRO_5002952505" evidence="1">
    <location>
        <begin position="23"/>
        <end position="154"/>
    </location>
</feature>
<gene>
    <name evidence="2" type="ORF">Pmar_PMAR010852</name>
</gene>
<keyword evidence="3" id="KW-1185">Reference proteome</keyword>
<organism evidence="3">
    <name type="scientific">Perkinsus marinus (strain ATCC 50983 / TXsc)</name>
    <dbReference type="NCBI Taxonomy" id="423536"/>
    <lineage>
        <taxon>Eukaryota</taxon>
        <taxon>Sar</taxon>
        <taxon>Alveolata</taxon>
        <taxon>Perkinsozoa</taxon>
        <taxon>Perkinsea</taxon>
        <taxon>Perkinsida</taxon>
        <taxon>Perkinsidae</taxon>
        <taxon>Perkinsus</taxon>
    </lineage>
</organism>
<sequence length="154" mass="16802">MSFASKYVLLALLVNAVIPVLGEGLRTSALTKSDEVLPVLSDNDEDVLWKALVDRVRTELTSPAFNHTDIPVGLVTAAENADDPLWTVIQYEMKDTFGPQGVDVRSVLSMIAEDDSLSVLKYLSAYLVSDTPPSQDNVDYSQPGLATSQYKIPK</sequence>
<evidence type="ECO:0000313" key="3">
    <source>
        <dbReference type="Proteomes" id="UP000007800"/>
    </source>
</evidence>
<dbReference type="EMBL" id="GG684327">
    <property type="protein sequence ID" value="EER01221.1"/>
    <property type="molecule type" value="Genomic_DNA"/>
</dbReference>
<protein>
    <submittedName>
        <fullName evidence="2">Uncharacterized protein</fullName>
    </submittedName>
</protein>
<dbReference type="GeneID" id="9058420"/>
<feature type="signal peptide" evidence="1">
    <location>
        <begin position="1"/>
        <end position="22"/>
    </location>
</feature>
<dbReference type="InParanoid" id="C5LPX2"/>
<dbReference type="Proteomes" id="UP000007800">
    <property type="component" value="Unassembled WGS sequence"/>
</dbReference>
<proteinExistence type="predicted"/>
<evidence type="ECO:0000256" key="1">
    <source>
        <dbReference type="SAM" id="SignalP"/>
    </source>
</evidence>
<dbReference type="RefSeq" id="XP_002768503.1">
    <property type="nucleotide sequence ID" value="XM_002768457.1"/>
</dbReference>
<reference evidence="2 3" key="1">
    <citation type="submission" date="2008-07" db="EMBL/GenBank/DDBJ databases">
        <authorList>
            <person name="El-Sayed N."/>
            <person name="Caler E."/>
            <person name="Inman J."/>
            <person name="Amedeo P."/>
            <person name="Hass B."/>
            <person name="Wortman J."/>
        </authorList>
    </citation>
    <scope>NUCLEOTIDE SEQUENCE [LARGE SCALE GENOMIC DNA]</scope>
    <source>
        <strain evidence="3">ATCC 50983 / TXsc</strain>
    </source>
</reference>
<accession>C5LPX2</accession>
<keyword evidence="1" id="KW-0732">Signal</keyword>
<dbReference type="AlphaFoldDB" id="C5LPX2"/>
<name>C5LPX2_PERM5</name>